<evidence type="ECO:0008006" key="4">
    <source>
        <dbReference type="Google" id="ProtNLM"/>
    </source>
</evidence>
<dbReference type="Proteomes" id="UP000176005">
    <property type="component" value="Unassembled WGS sequence"/>
</dbReference>
<evidence type="ECO:0000313" key="3">
    <source>
        <dbReference type="Proteomes" id="UP000176005"/>
    </source>
</evidence>
<dbReference type="InterPro" id="IPR017438">
    <property type="entry name" value="ATP-NAD_kinase_N"/>
</dbReference>
<gene>
    <name evidence="2" type="ORF">AN218_19920</name>
</gene>
<comment type="caution">
    <text evidence="2">The sequence shown here is derived from an EMBL/GenBank/DDBJ whole genome shotgun (WGS) entry which is preliminary data.</text>
</comment>
<evidence type="ECO:0000256" key="1">
    <source>
        <dbReference type="SAM" id="MobiDB-lite"/>
    </source>
</evidence>
<feature type="compositionally biased region" description="Basic and acidic residues" evidence="1">
    <location>
        <begin position="280"/>
        <end position="297"/>
    </location>
</feature>
<proteinExistence type="predicted"/>
<evidence type="ECO:0000313" key="2">
    <source>
        <dbReference type="EMBL" id="OEV09922.1"/>
    </source>
</evidence>
<keyword evidence="3" id="KW-1185">Reference proteome</keyword>
<name>A0A1E7L188_9ACTN</name>
<dbReference type="InterPro" id="IPR016064">
    <property type="entry name" value="NAD/diacylglycerol_kinase_sf"/>
</dbReference>
<dbReference type="AlphaFoldDB" id="A0A1E7L188"/>
<feature type="region of interest" description="Disordered" evidence="1">
    <location>
        <begin position="189"/>
        <end position="297"/>
    </location>
</feature>
<feature type="compositionally biased region" description="Low complexity" evidence="1">
    <location>
        <begin position="259"/>
        <end position="275"/>
    </location>
</feature>
<sequence length="362" mass="37836">MVIDPAARMWDGESVRIARDVLCAGAEGVKVCLPENPEEAERALARRGSRRPVVVGDDRALLRAVRLLHRERELDEAVLSVVPVGAERSVALACGLGVPADAVSAARTALDGVERRLGLLIDDSGGVVLGGIRIPGPSGEDEVQGRGGALRATAALVRARRARPSAGQRLRVEADGELLADLDRPVTEVSVVSPRPSDWGGPDPRPSDWGGPDPRPSDWGGPNPRPSGWGGGRPRPMGRGDPRPVGTGVAGALRHLRTGSSSASASASAPDSGAGHRSRGRAESDAPWDGRYDGRWDGQRSLAQVTVRPEGADDAEPVRARAKAVTVSGPDFHYRADALVGGPVRVRTWTALAGAWGLTLPG</sequence>
<dbReference type="Gene3D" id="3.40.50.10330">
    <property type="entry name" value="Probable inorganic polyphosphate/atp-NAD kinase, domain 1"/>
    <property type="match status" value="1"/>
</dbReference>
<dbReference type="EMBL" id="LJGW01000336">
    <property type="protein sequence ID" value="OEV09922.1"/>
    <property type="molecule type" value="Genomic_DNA"/>
</dbReference>
<protein>
    <recommendedName>
        <fullName evidence="4">DAGKc domain-containing protein</fullName>
    </recommendedName>
</protein>
<feature type="compositionally biased region" description="Low complexity" evidence="1">
    <location>
        <begin position="234"/>
        <end position="246"/>
    </location>
</feature>
<accession>A0A1E7L188</accession>
<dbReference type="SUPFAM" id="SSF111331">
    <property type="entry name" value="NAD kinase/diacylglycerol kinase-like"/>
    <property type="match status" value="1"/>
</dbReference>
<organism evidence="2 3">
    <name type="scientific">Streptomyces nanshensis</name>
    <dbReference type="NCBI Taxonomy" id="518642"/>
    <lineage>
        <taxon>Bacteria</taxon>
        <taxon>Bacillati</taxon>
        <taxon>Actinomycetota</taxon>
        <taxon>Actinomycetes</taxon>
        <taxon>Kitasatosporales</taxon>
        <taxon>Streptomycetaceae</taxon>
        <taxon>Streptomyces</taxon>
    </lineage>
</organism>
<dbReference type="PATRIC" id="fig|518642.10.peg.4405"/>
<reference evidence="2 3" key="1">
    <citation type="journal article" date="2016" name="Front. Microbiol.">
        <title>Comparative Genomics Analysis of Streptomyces Species Reveals Their Adaptation to the Marine Environment and Their Diversity at the Genomic Level.</title>
        <authorList>
            <person name="Tian X."/>
            <person name="Zhang Z."/>
            <person name="Yang T."/>
            <person name="Chen M."/>
            <person name="Li J."/>
            <person name="Chen F."/>
            <person name="Yang J."/>
            <person name="Li W."/>
            <person name="Zhang B."/>
            <person name="Zhang Z."/>
            <person name="Wu J."/>
            <person name="Zhang C."/>
            <person name="Long L."/>
            <person name="Xiao J."/>
        </authorList>
    </citation>
    <scope>NUCLEOTIDE SEQUENCE [LARGE SCALE GENOMIC DNA]</scope>
    <source>
        <strain evidence="2 3">SCSIO 10429</strain>
    </source>
</reference>